<evidence type="ECO:0000313" key="2">
    <source>
        <dbReference type="EMBL" id="EMP28343.1"/>
    </source>
</evidence>
<evidence type="ECO:0000313" key="3">
    <source>
        <dbReference type="Proteomes" id="UP000031443"/>
    </source>
</evidence>
<proteinExistence type="predicted"/>
<reference evidence="3" key="1">
    <citation type="journal article" date="2013" name="Nat. Genet.">
        <title>The draft genomes of soft-shell turtle and green sea turtle yield insights into the development and evolution of the turtle-specific body plan.</title>
        <authorList>
            <person name="Wang Z."/>
            <person name="Pascual-Anaya J."/>
            <person name="Zadissa A."/>
            <person name="Li W."/>
            <person name="Niimura Y."/>
            <person name="Huang Z."/>
            <person name="Li C."/>
            <person name="White S."/>
            <person name="Xiong Z."/>
            <person name="Fang D."/>
            <person name="Wang B."/>
            <person name="Ming Y."/>
            <person name="Chen Y."/>
            <person name="Zheng Y."/>
            <person name="Kuraku S."/>
            <person name="Pignatelli M."/>
            <person name="Herrero J."/>
            <person name="Beal K."/>
            <person name="Nozawa M."/>
            <person name="Li Q."/>
            <person name="Wang J."/>
            <person name="Zhang H."/>
            <person name="Yu L."/>
            <person name="Shigenobu S."/>
            <person name="Wang J."/>
            <person name="Liu J."/>
            <person name="Flicek P."/>
            <person name="Searle S."/>
            <person name="Wang J."/>
            <person name="Kuratani S."/>
            <person name="Yin Y."/>
            <person name="Aken B."/>
            <person name="Zhang G."/>
            <person name="Irie N."/>
        </authorList>
    </citation>
    <scope>NUCLEOTIDE SEQUENCE [LARGE SCALE GENOMIC DNA]</scope>
</reference>
<dbReference type="Proteomes" id="UP000031443">
    <property type="component" value="Unassembled WGS sequence"/>
</dbReference>
<sequence length="160" mass="17676">MVSNVVGTKRGFGEKRRGVYPTAGGNGATEVQITNQAATQAYAQDKLEALRQDFQAERAECTHLKALAKKVPVFKDLSKDLTIRVQHTLQRQCAHHEKEIKQLNRQLAVCSVQVASLTGDESGDPCEGFDIFLCEDPQFWVEPCCTPIVALNKTKERSSG</sequence>
<keyword evidence="3" id="KW-1185">Reference proteome</keyword>
<dbReference type="AlphaFoldDB" id="M7B870"/>
<name>M7B870_CHEMY</name>
<feature type="coiled-coil region" evidence="1">
    <location>
        <begin position="86"/>
        <end position="113"/>
    </location>
</feature>
<gene>
    <name evidence="2" type="ORF">UY3_14525</name>
</gene>
<dbReference type="EMBL" id="KB564230">
    <property type="protein sequence ID" value="EMP28343.1"/>
    <property type="molecule type" value="Genomic_DNA"/>
</dbReference>
<evidence type="ECO:0000256" key="1">
    <source>
        <dbReference type="SAM" id="Coils"/>
    </source>
</evidence>
<keyword evidence="1" id="KW-0175">Coiled coil</keyword>
<accession>M7B870</accession>
<protein>
    <submittedName>
        <fullName evidence="2">Uncharacterized protein</fullName>
    </submittedName>
</protein>
<organism evidence="2 3">
    <name type="scientific">Chelonia mydas</name>
    <name type="common">Green sea-turtle</name>
    <name type="synonym">Chelonia agassizi</name>
    <dbReference type="NCBI Taxonomy" id="8469"/>
    <lineage>
        <taxon>Eukaryota</taxon>
        <taxon>Metazoa</taxon>
        <taxon>Chordata</taxon>
        <taxon>Craniata</taxon>
        <taxon>Vertebrata</taxon>
        <taxon>Euteleostomi</taxon>
        <taxon>Archelosauria</taxon>
        <taxon>Testudinata</taxon>
        <taxon>Testudines</taxon>
        <taxon>Cryptodira</taxon>
        <taxon>Durocryptodira</taxon>
        <taxon>Americhelydia</taxon>
        <taxon>Chelonioidea</taxon>
        <taxon>Cheloniidae</taxon>
        <taxon>Chelonia</taxon>
    </lineage>
</organism>